<dbReference type="InterPro" id="IPR025263">
    <property type="entry name" value="YhdP_central"/>
</dbReference>
<accession>A0A840Y3K6</accession>
<sequence length="1046" mass="110531">MLLFLLAGAGLAALGWRLAQGPMPIPSIRAVNEAVAERLTGLAPGLRIGFGQAWVAWAGWKEGAPEPILLRLDGLRAVDGAGITRASLTSVEMSIAVPPLLRGVVAPVRMSLRDPVALLRRDAEGELSLDLGVSSGPVAPATEAEGTGDPEATSEALARLLRPAGPDSPLTALREIRVEGGVVQVRDDALRFAWAIHRVALSLLRAEDGTTTMSGSGGLRLAGQEIPVRIAGHAEGEPPVAEVSMELDAVSPAALATALASLRPLSLLDSQVDARFSGRFEFATETFAGRAELRAAPGLIRLGPESLPFDGVSAVLAGDGRRLEVERLAIDLPAGKPGFPAPRITAAARADRWEDLWRGRVELGISAIAAPDIARYWPAGIADNARRWVAENLTSGTARDGSWVLEGEAQPDLSSGRLTRATGTVRAEDATVHWLRPIPPMEGVEGMVEFSEKDLVIKARATRQSGTALTVPEARVRISDLGIPEPENEKLEVDGRVTGPLSDVLTLVRHPRLKLFEKRPLTLGPAAGSVDARLSVGLPLVSNLAAEDLRISAQGRVENGRVENAVAGRTLDRGQLEVSVDPRGMRLSGTAALATIPGRVQAELDFTNGPPGQVTERVKAEGRADAASLPRIGVEAGPYLRGPFNYTLAVERRRSGETRLEVKADLRDARITINPFGYLKPPGAAARGEGVVRFRGDDLVALEALRVEGPSLAMRGEVAFGRPGTGWRAEVPDARIGGSRLSGRAVSPSGPGVPWNLFARGPVLEIRPLLREFGLDEGGNGSDDKAGGATPIRLDAAFDRVLLDGGREMGPASITLFSDARGVLREMNASGRGIRGGGFDAVVVPRGAGRAMEVKATGFGTLLRDLGLFDPLDDGAFHMSGNWPDNTPEAALTGVAELRDFGVREAASIGKILQALSIYGIAEAVRGPGLRFTLANAPFTLTREALTLREARAVSASLGITAEGRILRRAERYDLRGTIVPSYALNSALGRIPGIGQLFTAERNGGLFAANFRMTGKLDDPDIRIDPLSILAPGALRGLLTRPEGR</sequence>
<comment type="caution">
    <text evidence="3">The sequence shown here is derived from an EMBL/GenBank/DDBJ whole genome shotgun (WGS) entry which is preliminary data.</text>
</comment>
<dbReference type="RefSeq" id="WP_184515379.1">
    <property type="nucleotide sequence ID" value="NZ_JACIJD010000005.1"/>
</dbReference>
<protein>
    <recommendedName>
        <fullName evidence="2">YhdP central domain-containing protein</fullName>
    </recommendedName>
</protein>
<dbReference type="EMBL" id="JACIJD010000005">
    <property type="protein sequence ID" value="MBB5693359.1"/>
    <property type="molecule type" value="Genomic_DNA"/>
</dbReference>
<name>A0A840Y3K6_9PROT</name>
<keyword evidence="4" id="KW-1185">Reference proteome</keyword>
<evidence type="ECO:0000256" key="1">
    <source>
        <dbReference type="SAM" id="MobiDB-lite"/>
    </source>
</evidence>
<reference evidence="3 4" key="1">
    <citation type="submission" date="2020-08" db="EMBL/GenBank/DDBJ databases">
        <title>Genomic Encyclopedia of Type Strains, Phase IV (KMG-IV): sequencing the most valuable type-strain genomes for metagenomic binning, comparative biology and taxonomic classification.</title>
        <authorList>
            <person name="Goeker M."/>
        </authorList>
    </citation>
    <scope>NUCLEOTIDE SEQUENCE [LARGE SCALE GENOMIC DNA]</scope>
    <source>
        <strain evidence="3 4">DSM 25622</strain>
    </source>
</reference>
<feature type="domain" description="YhdP central" evidence="2">
    <location>
        <begin position="362"/>
        <end position="803"/>
    </location>
</feature>
<gene>
    <name evidence="3" type="ORF">FHS87_001388</name>
</gene>
<feature type="region of interest" description="Disordered" evidence="1">
    <location>
        <begin position="132"/>
        <end position="152"/>
    </location>
</feature>
<dbReference type="AlphaFoldDB" id="A0A840Y3K6"/>
<proteinExistence type="predicted"/>
<evidence type="ECO:0000313" key="4">
    <source>
        <dbReference type="Proteomes" id="UP000580654"/>
    </source>
</evidence>
<dbReference type="Proteomes" id="UP000580654">
    <property type="component" value="Unassembled WGS sequence"/>
</dbReference>
<organism evidence="3 4">
    <name type="scientific">Muricoccus pecuniae</name>
    <dbReference type="NCBI Taxonomy" id="693023"/>
    <lineage>
        <taxon>Bacteria</taxon>
        <taxon>Pseudomonadati</taxon>
        <taxon>Pseudomonadota</taxon>
        <taxon>Alphaproteobacteria</taxon>
        <taxon>Acetobacterales</taxon>
        <taxon>Roseomonadaceae</taxon>
        <taxon>Muricoccus</taxon>
    </lineage>
</organism>
<evidence type="ECO:0000313" key="3">
    <source>
        <dbReference type="EMBL" id="MBB5693359.1"/>
    </source>
</evidence>
<evidence type="ECO:0000259" key="2">
    <source>
        <dbReference type="Pfam" id="PF13116"/>
    </source>
</evidence>
<dbReference type="Pfam" id="PF13116">
    <property type="entry name" value="YhdP"/>
    <property type="match status" value="1"/>
</dbReference>